<reference evidence="1 2" key="1">
    <citation type="submission" date="2024-09" db="EMBL/GenBank/DDBJ databases">
        <title>Paenibacillus zeirhizospherea sp. nov., isolated from surface of the maize (Zea mays) roots in a horticulture field, Hungary.</title>
        <authorList>
            <person name="Marton D."/>
            <person name="Farkas M."/>
            <person name="Bedics A."/>
            <person name="Toth E."/>
            <person name="Tancsics A."/>
            <person name="Boka K."/>
            <person name="Marati G."/>
            <person name="Kriszt B."/>
            <person name="Cserhati M."/>
        </authorList>
    </citation>
    <scope>NUCLEOTIDE SEQUENCE [LARGE SCALE GENOMIC DNA]</scope>
    <source>
        <strain evidence="1 2">JCM 18446</strain>
    </source>
</reference>
<protein>
    <submittedName>
        <fullName evidence="1">Uncharacterized protein</fullName>
    </submittedName>
</protein>
<keyword evidence="2" id="KW-1185">Reference proteome</keyword>
<dbReference type="RefSeq" id="WP_375518182.1">
    <property type="nucleotide sequence ID" value="NZ_JBHIRY010000001.1"/>
</dbReference>
<evidence type="ECO:0000313" key="1">
    <source>
        <dbReference type="EMBL" id="MFB5758930.1"/>
    </source>
</evidence>
<evidence type="ECO:0000313" key="2">
    <source>
        <dbReference type="Proteomes" id="UP001580430"/>
    </source>
</evidence>
<name>A0ABV5BUW9_9BACL</name>
<dbReference type="Proteomes" id="UP001580430">
    <property type="component" value="Unassembled WGS sequence"/>
</dbReference>
<organism evidence="1 2">
    <name type="scientific">Paenibacillus medicaginis</name>
    <dbReference type="NCBI Taxonomy" id="1470560"/>
    <lineage>
        <taxon>Bacteria</taxon>
        <taxon>Bacillati</taxon>
        <taxon>Bacillota</taxon>
        <taxon>Bacilli</taxon>
        <taxon>Bacillales</taxon>
        <taxon>Paenibacillaceae</taxon>
        <taxon>Paenibacillus</taxon>
    </lineage>
</organism>
<accession>A0ABV5BUW9</accession>
<sequence>MVEKYDGETRKFHRFEMYRAEDVAQNGLNADIKTAEAAELPSPEILGEMAKKHGYDTFEVTVVTEKLSRYVVTD</sequence>
<comment type="caution">
    <text evidence="1">The sequence shown here is derived from an EMBL/GenBank/DDBJ whole genome shotgun (WGS) entry which is preliminary data.</text>
</comment>
<dbReference type="EMBL" id="JBHIRY010000001">
    <property type="protein sequence ID" value="MFB5758930.1"/>
    <property type="molecule type" value="Genomic_DNA"/>
</dbReference>
<proteinExistence type="predicted"/>
<gene>
    <name evidence="1" type="ORF">ACE5LO_00855</name>
</gene>